<comment type="caution">
    <text evidence="1">The sequence shown here is derived from an EMBL/GenBank/DDBJ whole genome shotgun (WGS) entry which is preliminary data.</text>
</comment>
<evidence type="ECO:0000313" key="1">
    <source>
        <dbReference type="EMBL" id="PJR13970.1"/>
    </source>
</evidence>
<proteinExistence type="predicted"/>
<reference evidence="1 2" key="1">
    <citation type="submission" date="2017-06" db="EMBL/GenBank/DDBJ databases">
        <title>Ensifer strains isolated from leguminous trees and herbs display diverse denitrification phenotypes with some acting as strong N2O sinks.</title>
        <authorList>
            <person name="Woliy K."/>
            <person name="Mania D."/>
            <person name="Bakken L.R."/>
            <person name="Frostegard A."/>
        </authorList>
    </citation>
    <scope>NUCLEOTIDE SEQUENCE [LARGE SCALE GENOMIC DNA]</scope>
    <source>
        <strain evidence="1 2">AC50a</strain>
    </source>
</reference>
<dbReference type="EMBL" id="NJGD01000008">
    <property type="protein sequence ID" value="PJR13970.1"/>
    <property type="molecule type" value="Genomic_DNA"/>
</dbReference>
<dbReference type="Proteomes" id="UP000231987">
    <property type="component" value="Unassembled WGS sequence"/>
</dbReference>
<evidence type="ECO:0000313" key="2">
    <source>
        <dbReference type="Proteomes" id="UP000231987"/>
    </source>
</evidence>
<accession>A0A2J0Z0C9</accession>
<evidence type="ECO:0008006" key="3">
    <source>
        <dbReference type="Google" id="ProtNLM"/>
    </source>
</evidence>
<name>A0A2J0Z0C9_RHIML</name>
<dbReference type="AlphaFoldDB" id="A0A2J0Z0C9"/>
<dbReference type="RefSeq" id="WP_013843994.1">
    <property type="nucleotide sequence ID" value="NZ_FNYP01000060.1"/>
</dbReference>
<gene>
    <name evidence="1" type="ORF">CEJ86_19715</name>
</gene>
<sequence length="133" mass="14012">MLPANPLRGEAEVRIGAIDFRIAVTFSGLARLSDAIGARTLDELYGRLLGFEPKAVACAVRCLIVADDEDQISALSARILDDGNISAADQLAWREAVEKALSAHIAAGTVRRDERTASQIAGDAVLGKPVSPS</sequence>
<protein>
    <recommendedName>
        <fullName evidence="3">Gene transfer agent family protein</fullName>
    </recommendedName>
</protein>
<organism evidence="1 2">
    <name type="scientific">Rhizobium meliloti</name>
    <name type="common">Ensifer meliloti</name>
    <name type="synonym">Sinorhizobium meliloti</name>
    <dbReference type="NCBI Taxonomy" id="382"/>
    <lineage>
        <taxon>Bacteria</taxon>
        <taxon>Pseudomonadati</taxon>
        <taxon>Pseudomonadota</taxon>
        <taxon>Alphaproteobacteria</taxon>
        <taxon>Hyphomicrobiales</taxon>
        <taxon>Rhizobiaceae</taxon>
        <taxon>Sinorhizobium/Ensifer group</taxon>
        <taxon>Sinorhizobium</taxon>
    </lineage>
</organism>